<keyword evidence="1" id="KW-0812">Transmembrane</keyword>
<dbReference type="PANTHER" id="PTHR39594:SF1">
    <property type="entry name" value="PROTEIN YCHQ"/>
    <property type="match status" value="1"/>
</dbReference>
<dbReference type="OrthoDB" id="5588650at2"/>
<protein>
    <submittedName>
        <fullName evidence="2">Regulator SirB</fullName>
    </submittedName>
</protein>
<organism evidence="2 3">
    <name type="scientific">Exilibacterium tricleocarpae</name>
    <dbReference type="NCBI Taxonomy" id="2591008"/>
    <lineage>
        <taxon>Bacteria</taxon>
        <taxon>Pseudomonadati</taxon>
        <taxon>Pseudomonadota</taxon>
        <taxon>Gammaproteobacteria</taxon>
        <taxon>Cellvibrionales</taxon>
        <taxon>Cellvibrionaceae</taxon>
        <taxon>Exilibacterium</taxon>
    </lineage>
</organism>
<dbReference type="RefSeq" id="WP_142902569.1">
    <property type="nucleotide sequence ID" value="NZ_ML660087.1"/>
</dbReference>
<reference evidence="2 3" key="1">
    <citation type="submission" date="2019-06" db="EMBL/GenBank/DDBJ databases">
        <title>Whole genome sequence for Cellvibrionaceae sp. R142.</title>
        <authorList>
            <person name="Wang G."/>
        </authorList>
    </citation>
    <scope>NUCLEOTIDE SEQUENCE [LARGE SCALE GENOMIC DNA]</scope>
    <source>
        <strain evidence="2 3">R142</strain>
    </source>
</reference>
<keyword evidence="1" id="KW-0472">Membrane</keyword>
<dbReference type="PANTHER" id="PTHR39594">
    <property type="entry name" value="PROTEIN YCHQ"/>
    <property type="match status" value="1"/>
</dbReference>
<feature type="transmembrane region" description="Helical" evidence="1">
    <location>
        <begin position="68"/>
        <end position="87"/>
    </location>
</feature>
<accession>A0A545U8D3</accession>
<dbReference type="GO" id="GO:0005886">
    <property type="term" value="C:plasma membrane"/>
    <property type="evidence" value="ECO:0007669"/>
    <property type="project" value="TreeGrafter"/>
</dbReference>
<dbReference type="InterPro" id="IPR007360">
    <property type="entry name" value="SirB"/>
</dbReference>
<comment type="caution">
    <text evidence="2">The sequence shown here is derived from an EMBL/GenBank/DDBJ whole genome shotgun (WGS) entry which is preliminary data.</text>
</comment>
<evidence type="ECO:0000313" key="2">
    <source>
        <dbReference type="EMBL" id="TQV85718.1"/>
    </source>
</evidence>
<name>A0A545U8D3_9GAMM</name>
<keyword evidence="1" id="KW-1133">Transmembrane helix</keyword>
<feature type="transmembrane region" description="Helical" evidence="1">
    <location>
        <begin position="6"/>
        <end position="28"/>
    </location>
</feature>
<proteinExistence type="predicted"/>
<sequence length="127" mass="13859">MGTLKIIHMSCALLALAGFTLRGVWMLADSPLLQRRWVKIAPHIIDTLLLGSALVLAVQMHLSPTQQPWLLAKILALVLYIGLGTVALKRGKTKTVRGVAWVAALMVFGYIMVVATIKSPWGYLALL</sequence>
<dbReference type="Proteomes" id="UP000319732">
    <property type="component" value="Unassembled WGS sequence"/>
</dbReference>
<feature type="transmembrane region" description="Helical" evidence="1">
    <location>
        <begin position="99"/>
        <end position="117"/>
    </location>
</feature>
<dbReference type="Pfam" id="PF04247">
    <property type="entry name" value="SirB"/>
    <property type="match status" value="1"/>
</dbReference>
<feature type="transmembrane region" description="Helical" evidence="1">
    <location>
        <begin position="40"/>
        <end position="62"/>
    </location>
</feature>
<dbReference type="AlphaFoldDB" id="A0A545U8D3"/>
<dbReference type="PIRSF" id="PIRSF005610">
    <property type="entry name" value="SirB"/>
    <property type="match status" value="1"/>
</dbReference>
<gene>
    <name evidence="2" type="ORF">FKG94_02425</name>
</gene>
<evidence type="ECO:0000313" key="3">
    <source>
        <dbReference type="Proteomes" id="UP000319732"/>
    </source>
</evidence>
<evidence type="ECO:0000256" key="1">
    <source>
        <dbReference type="SAM" id="Phobius"/>
    </source>
</evidence>
<keyword evidence="3" id="KW-1185">Reference proteome</keyword>
<dbReference type="EMBL" id="VHSG01000003">
    <property type="protein sequence ID" value="TQV85718.1"/>
    <property type="molecule type" value="Genomic_DNA"/>
</dbReference>